<organism evidence="2 3">
    <name type="scientific">Eumeta variegata</name>
    <name type="common">Bagworm moth</name>
    <name type="synonym">Eumeta japonica</name>
    <dbReference type="NCBI Taxonomy" id="151549"/>
    <lineage>
        <taxon>Eukaryota</taxon>
        <taxon>Metazoa</taxon>
        <taxon>Ecdysozoa</taxon>
        <taxon>Arthropoda</taxon>
        <taxon>Hexapoda</taxon>
        <taxon>Insecta</taxon>
        <taxon>Pterygota</taxon>
        <taxon>Neoptera</taxon>
        <taxon>Endopterygota</taxon>
        <taxon>Lepidoptera</taxon>
        <taxon>Glossata</taxon>
        <taxon>Ditrysia</taxon>
        <taxon>Tineoidea</taxon>
        <taxon>Psychidae</taxon>
        <taxon>Oiketicinae</taxon>
        <taxon>Eumeta</taxon>
    </lineage>
</organism>
<dbReference type="EMBL" id="BGZK01001499">
    <property type="protein sequence ID" value="GBP81174.1"/>
    <property type="molecule type" value="Genomic_DNA"/>
</dbReference>
<accession>A0A4C1Z2B6</accession>
<reference evidence="2 3" key="1">
    <citation type="journal article" date="2019" name="Commun. Biol.">
        <title>The bagworm genome reveals a unique fibroin gene that provides high tensile strength.</title>
        <authorList>
            <person name="Kono N."/>
            <person name="Nakamura H."/>
            <person name="Ohtoshi R."/>
            <person name="Tomita M."/>
            <person name="Numata K."/>
            <person name="Arakawa K."/>
        </authorList>
    </citation>
    <scope>NUCLEOTIDE SEQUENCE [LARGE SCALE GENOMIC DNA]</scope>
</reference>
<comment type="caution">
    <text evidence="2">The sequence shown here is derived from an EMBL/GenBank/DDBJ whole genome shotgun (WGS) entry which is preliminary data.</text>
</comment>
<evidence type="ECO:0000313" key="2">
    <source>
        <dbReference type="EMBL" id="GBP81174.1"/>
    </source>
</evidence>
<keyword evidence="3" id="KW-1185">Reference proteome</keyword>
<name>A0A4C1Z2B6_EUMVA</name>
<proteinExistence type="predicted"/>
<sequence>MWSSFAAQNVHAAIDSGTHRRRVARGCAAATGCGPLEIVFTQNDPFTYGKTKRLRSVKPHSDCAIQQAWLAHACWIAQFVRIWRRSSNARIDVTHQKSIPCSSTTAWYSIPLTGYTHVRTTGGKSASARPRAEIDKNRRAGGAARPAGVIRARQTSRLTQNNRAASLCGAVAL</sequence>
<dbReference type="AlphaFoldDB" id="A0A4C1Z2B6"/>
<evidence type="ECO:0000256" key="1">
    <source>
        <dbReference type="SAM" id="MobiDB-lite"/>
    </source>
</evidence>
<dbReference type="Proteomes" id="UP000299102">
    <property type="component" value="Unassembled WGS sequence"/>
</dbReference>
<protein>
    <submittedName>
        <fullName evidence="2">Uncharacterized protein</fullName>
    </submittedName>
</protein>
<feature type="region of interest" description="Disordered" evidence="1">
    <location>
        <begin position="121"/>
        <end position="146"/>
    </location>
</feature>
<gene>
    <name evidence="2" type="ORF">EVAR_31506_1</name>
</gene>
<evidence type="ECO:0000313" key="3">
    <source>
        <dbReference type="Proteomes" id="UP000299102"/>
    </source>
</evidence>